<proteinExistence type="predicted"/>
<accession>A0A261B927</accession>
<reference evidence="2 5" key="3">
    <citation type="submission" date="2019-12" db="EMBL/GenBank/DDBJ databases">
        <title>Chromosome-level assembly of the Caenorhabditis remanei genome.</title>
        <authorList>
            <person name="Teterina A.A."/>
            <person name="Willis J.H."/>
            <person name="Phillips P.C."/>
        </authorList>
    </citation>
    <scope>NUCLEOTIDE SEQUENCE [LARGE SCALE GENOMIC DNA]</scope>
    <source>
        <strain evidence="2 5">PX506</strain>
        <tissue evidence="2">Whole organism</tissue>
    </source>
</reference>
<organism evidence="3 4">
    <name type="scientific">Caenorhabditis remanei</name>
    <name type="common">Caenorhabditis vulgaris</name>
    <dbReference type="NCBI Taxonomy" id="31234"/>
    <lineage>
        <taxon>Eukaryota</taxon>
        <taxon>Metazoa</taxon>
        <taxon>Ecdysozoa</taxon>
        <taxon>Nematoda</taxon>
        <taxon>Chromadorea</taxon>
        <taxon>Rhabditida</taxon>
        <taxon>Rhabditina</taxon>
        <taxon>Rhabditomorpha</taxon>
        <taxon>Rhabditoidea</taxon>
        <taxon>Rhabditidae</taxon>
        <taxon>Peloderinae</taxon>
        <taxon>Caenorhabditis</taxon>
    </lineage>
</organism>
<keyword evidence="4" id="KW-1185">Reference proteome</keyword>
<gene>
    <name evidence="3" type="ORF">FL82_00784</name>
    <name evidence="2" type="ORF">GCK72_024046</name>
</gene>
<comment type="caution">
    <text evidence="3">The sequence shown here is derived from an EMBL/GenBank/DDBJ whole genome shotgun (WGS) entry which is preliminary data.</text>
</comment>
<name>A0A261B927_CAERE</name>
<sequence length="82" mass="9207">MQRFSFEAPNPPIPYYSTPRTNGAAHSGIDREIFSACHPHTLRTAPLACILKQCAHDKESSQCKMIMVLSALLFFLVFILII</sequence>
<evidence type="ECO:0000313" key="2">
    <source>
        <dbReference type="EMBL" id="KAF1747581.1"/>
    </source>
</evidence>
<reference evidence="4" key="1">
    <citation type="submission" date="2017-08" db="EMBL/GenBank/DDBJ databases">
        <authorList>
            <person name="Fierst J.L."/>
        </authorList>
    </citation>
    <scope>NUCLEOTIDE SEQUENCE [LARGE SCALE GENOMIC DNA]</scope>
    <source>
        <strain evidence="4">PX439</strain>
    </source>
</reference>
<dbReference type="EMBL" id="WUAV01000006">
    <property type="protein sequence ID" value="KAF1747581.1"/>
    <property type="molecule type" value="Genomic_DNA"/>
</dbReference>
<dbReference type="AlphaFoldDB" id="A0A261B927"/>
<dbReference type="Proteomes" id="UP000216624">
    <property type="component" value="Unassembled WGS sequence"/>
</dbReference>
<feature type="transmembrane region" description="Helical" evidence="1">
    <location>
        <begin position="65"/>
        <end position="81"/>
    </location>
</feature>
<keyword evidence="1" id="KW-1133">Transmembrane helix</keyword>
<dbReference type="Proteomes" id="UP000483820">
    <property type="component" value="Chromosome X"/>
</dbReference>
<evidence type="ECO:0000313" key="4">
    <source>
        <dbReference type="Proteomes" id="UP000216624"/>
    </source>
</evidence>
<keyword evidence="1" id="KW-0812">Transmembrane</keyword>
<evidence type="ECO:0000313" key="3">
    <source>
        <dbReference type="EMBL" id="OZG06809.1"/>
    </source>
</evidence>
<evidence type="ECO:0000256" key="1">
    <source>
        <dbReference type="SAM" id="Phobius"/>
    </source>
</evidence>
<evidence type="ECO:0000313" key="5">
    <source>
        <dbReference type="Proteomes" id="UP000483820"/>
    </source>
</evidence>
<dbReference type="EMBL" id="NMWX01000001">
    <property type="protein sequence ID" value="OZG06809.1"/>
    <property type="molecule type" value="Genomic_DNA"/>
</dbReference>
<reference evidence="3" key="2">
    <citation type="submission" date="2017-08" db="EMBL/GenBank/DDBJ databases">
        <authorList>
            <person name="de Groot N.N."/>
        </authorList>
    </citation>
    <scope>NUCLEOTIDE SEQUENCE [LARGE SCALE GENOMIC DNA]</scope>
    <source>
        <strain evidence="3">PX439</strain>
    </source>
</reference>
<protein>
    <submittedName>
        <fullName evidence="3">Uncharacterized protein</fullName>
    </submittedName>
</protein>
<feature type="non-terminal residue" evidence="3">
    <location>
        <position position="1"/>
    </location>
</feature>
<keyword evidence="1" id="KW-0472">Membrane</keyword>